<dbReference type="PANTHER" id="PTHR32063">
    <property type="match status" value="1"/>
</dbReference>
<feature type="transmembrane region" description="Helical" evidence="9">
    <location>
        <begin position="342"/>
        <end position="361"/>
    </location>
</feature>
<sequence>MIADVFIKRPVTAIVISIVIVVVGILSITSLAIGQYPDITPPTVQVTGNYTGADALTVEQTVATPVEVQVNGTPGMTYLQSNSTSNGQMSMTVNFEVGTDINIAALDVQNRVSIAQPTLPQEVQRLGLTVRKRNPSILMLVAMYSPKGTHDVTYIDNYTNVFIRDALLRTKGVGDVFTRADDFSMRIWLKPDKLASYGMTAAEVTAALQEQNVQVAAGTVGAPPQLKGQTFEYTVLTKGRLVKPEEFENIIVRTQPNTGALVHLRDVARVQLGKFNYTGNSFVDGKRASYLLVYQAPNSNSLETAEGVYATMEQLKKTFPADVDYVVPFESVTVVKVSVEEVIHTLVEALALVVLVVFLFLQSWRATLIPVLAIPVSIIGTFIFFIPLGFTINTLTLFGFVLAIGIVVDDAIVVVEAVQHYMDEEGMSPREATEHAMRDISAPVIAIALILAAVFVPVGFVPGIVGRLYQQFAITIAISVLISAFVALSLTPALCTIMLKPHKIDENSKGWLDRFFFKFNNWFARVTEKYGNGVHRSIKASRFVVILLISIIVGTMFLFKGKPSGFLPIEDEGRIFVTYDLPEGSSTERTVGVLKNMMATIDSIPGIGHYAALGGLNAVNFASKSNSATVFVQLKPWAERKGDGEDAAGIVAKLQQRLARYKEASVVVIQPPAIPGLGNTAGFSFIFEEKQAGGDIKTFEKTLQGFIAALGQRKEISRSFSFFTARTPAYQLTVDREKAKRLGVQISDINNALQTYLGSAYINDFTIYGRNFRVVAQADTSYRTSIQNLGQFFVRNSSGTMVPLSTVTSYKVIENAPLISHYNLFRSAEINGSPAPGYSSGDAIKALQETAAQYLPEGYGYEFSGLSREEMLSGSKTVYIFALSIGFVFLFLAALYESWSVPFSVMLAVPLGAFGAILFLTFLPKLTNNVYAQIGLITLIGLSAKNAILIVEFAKERLDAGHGLEKSVLEAVRLRLRPIIMTSLAFILGVVPLMIASGAGAEARKTIGWTVFGGMLAATSLAVFVVPVLFYIITHFAYGEKKLAELEQNRKDDGQEHH</sequence>
<dbReference type="OrthoDB" id="9758234at2"/>
<evidence type="ECO:0000256" key="7">
    <source>
        <dbReference type="ARBA" id="ARBA00022989"/>
    </source>
</evidence>
<dbReference type="SUPFAM" id="SSF82714">
    <property type="entry name" value="Multidrug efflux transporter AcrB TolC docking domain, DN and DC subdomains"/>
    <property type="match status" value="2"/>
</dbReference>
<dbReference type="PRINTS" id="PR00702">
    <property type="entry name" value="ACRIFLAVINRP"/>
</dbReference>
<gene>
    <name evidence="10" type="ORF">GO816_00945</name>
</gene>
<feature type="transmembrane region" description="Helical" evidence="9">
    <location>
        <begin position="878"/>
        <end position="896"/>
    </location>
</feature>
<dbReference type="FunFam" id="3.30.70.1430:FF:000001">
    <property type="entry name" value="Efflux pump membrane transporter"/>
    <property type="match status" value="1"/>
</dbReference>
<accession>A0A6I4I3G9</accession>
<dbReference type="PANTHER" id="PTHR32063:SF11">
    <property type="entry name" value="CATION OR DRUG EFFLUX SYSTEM PROTEIN"/>
    <property type="match status" value="1"/>
</dbReference>
<evidence type="ECO:0000256" key="5">
    <source>
        <dbReference type="ARBA" id="ARBA00022519"/>
    </source>
</evidence>
<dbReference type="NCBIfam" id="TIGR00915">
    <property type="entry name" value="2A0602"/>
    <property type="match status" value="1"/>
</dbReference>
<keyword evidence="7 9" id="KW-1133">Transmembrane helix</keyword>
<proteinExistence type="inferred from homology"/>
<dbReference type="Gene3D" id="1.20.1640.10">
    <property type="entry name" value="Multidrug efflux transporter AcrB transmembrane domain"/>
    <property type="match status" value="2"/>
</dbReference>
<dbReference type="InterPro" id="IPR001036">
    <property type="entry name" value="Acrflvin-R"/>
</dbReference>
<keyword evidence="11" id="KW-1185">Reference proteome</keyword>
<dbReference type="GO" id="GO:0042910">
    <property type="term" value="F:xenobiotic transmembrane transporter activity"/>
    <property type="evidence" value="ECO:0007669"/>
    <property type="project" value="TreeGrafter"/>
</dbReference>
<feature type="transmembrane region" description="Helical" evidence="9">
    <location>
        <begin position="472"/>
        <end position="499"/>
    </location>
</feature>
<keyword evidence="5" id="KW-0997">Cell inner membrane</keyword>
<keyword evidence="6 9" id="KW-0812">Transmembrane</keyword>
<dbReference type="GO" id="GO:0009636">
    <property type="term" value="P:response to toxic substance"/>
    <property type="evidence" value="ECO:0007669"/>
    <property type="project" value="UniProtKB-ARBA"/>
</dbReference>
<dbReference type="AlphaFoldDB" id="A0A6I4I3G9"/>
<keyword evidence="8 9" id="KW-0472">Membrane</keyword>
<dbReference type="Gene3D" id="3.30.70.1440">
    <property type="entry name" value="Multidrug efflux transporter AcrB pore domain"/>
    <property type="match status" value="1"/>
</dbReference>
<feature type="transmembrane region" description="Helical" evidence="9">
    <location>
        <begin position="368"/>
        <end position="390"/>
    </location>
</feature>
<evidence type="ECO:0000256" key="4">
    <source>
        <dbReference type="ARBA" id="ARBA00022475"/>
    </source>
</evidence>
<organism evidence="10 11">
    <name type="scientific">Mucilaginibacter aquatilis</name>
    <dbReference type="NCBI Taxonomy" id="1517760"/>
    <lineage>
        <taxon>Bacteria</taxon>
        <taxon>Pseudomonadati</taxon>
        <taxon>Bacteroidota</taxon>
        <taxon>Sphingobacteriia</taxon>
        <taxon>Sphingobacteriales</taxon>
        <taxon>Sphingobacteriaceae</taxon>
        <taxon>Mucilaginibacter</taxon>
    </lineage>
</organism>
<feature type="transmembrane region" description="Helical" evidence="9">
    <location>
        <begin position="396"/>
        <end position="419"/>
    </location>
</feature>
<evidence type="ECO:0000256" key="1">
    <source>
        <dbReference type="ARBA" id="ARBA00004429"/>
    </source>
</evidence>
<feature type="transmembrane region" description="Helical" evidence="9">
    <location>
        <begin position="1007"/>
        <end position="1033"/>
    </location>
</feature>
<evidence type="ECO:0000256" key="8">
    <source>
        <dbReference type="ARBA" id="ARBA00023136"/>
    </source>
</evidence>
<dbReference type="Proteomes" id="UP000434850">
    <property type="component" value="Unassembled WGS sequence"/>
</dbReference>
<evidence type="ECO:0000313" key="10">
    <source>
        <dbReference type="EMBL" id="MVN89682.1"/>
    </source>
</evidence>
<dbReference type="SUPFAM" id="SSF82866">
    <property type="entry name" value="Multidrug efflux transporter AcrB transmembrane domain"/>
    <property type="match status" value="2"/>
</dbReference>
<evidence type="ECO:0000256" key="3">
    <source>
        <dbReference type="ARBA" id="ARBA00022448"/>
    </source>
</evidence>
<dbReference type="InterPro" id="IPR004764">
    <property type="entry name" value="MdtF-like"/>
</dbReference>
<dbReference type="Gene3D" id="3.30.70.1430">
    <property type="entry name" value="Multidrug efflux transporter AcrB pore domain"/>
    <property type="match status" value="2"/>
</dbReference>
<feature type="transmembrane region" description="Helical" evidence="9">
    <location>
        <begin position="540"/>
        <end position="559"/>
    </location>
</feature>
<feature type="transmembrane region" description="Helical" evidence="9">
    <location>
        <begin position="903"/>
        <end position="924"/>
    </location>
</feature>
<name>A0A6I4I3G9_9SPHI</name>
<dbReference type="RefSeq" id="WP_157539479.1">
    <property type="nucleotide sequence ID" value="NZ_WQLA01000001.1"/>
</dbReference>
<comment type="subcellular location">
    <subcellularLocation>
        <location evidence="1">Cell inner membrane</location>
        <topology evidence="1">Multi-pass membrane protein</topology>
    </subcellularLocation>
</comment>
<comment type="caution">
    <text evidence="10">The sequence shown here is derived from an EMBL/GenBank/DDBJ whole genome shotgun (WGS) entry which is preliminary data.</text>
</comment>
<feature type="transmembrane region" description="Helical" evidence="9">
    <location>
        <begin position="440"/>
        <end position="460"/>
    </location>
</feature>
<feature type="transmembrane region" description="Helical" evidence="9">
    <location>
        <begin position="12"/>
        <end position="33"/>
    </location>
</feature>
<dbReference type="Gene3D" id="3.30.70.1320">
    <property type="entry name" value="Multidrug efflux transporter AcrB pore domain like"/>
    <property type="match status" value="1"/>
</dbReference>
<dbReference type="GO" id="GO:0015562">
    <property type="term" value="F:efflux transmembrane transporter activity"/>
    <property type="evidence" value="ECO:0007669"/>
    <property type="project" value="InterPro"/>
</dbReference>
<keyword evidence="4" id="KW-1003">Cell membrane</keyword>
<evidence type="ECO:0000256" key="9">
    <source>
        <dbReference type="SAM" id="Phobius"/>
    </source>
</evidence>
<dbReference type="GO" id="GO:0005886">
    <property type="term" value="C:plasma membrane"/>
    <property type="evidence" value="ECO:0007669"/>
    <property type="project" value="UniProtKB-SubCell"/>
</dbReference>
<feature type="transmembrane region" description="Helical" evidence="9">
    <location>
        <begin position="930"/>
        <end position="953"/>
    </location>
</feature>
<dbReference type="Pfam" id="PF00873">
    <property type="entry name" value="ACR_tran"/>
    <property type="match status" value="1"/>
</dbReference>
<dbReference type="SUPFAM" id="SSF82693">
    <property type="entry name" value="Multidrug efflux transporter AcrB pore domain, PN1, PN2, PC1 and PC2 subdomains"/>
    <property type="match status" value="4"/>
</dbReference>
<evidence type="ECO:0000256" key="2">
    <source>
        <dbReference type="ARBA" id="ARBA00010942"/>
    </source>
</evidence>
<evidence type="ECO:0000256" key="6">
    <source>
        <dbReference type="ARBA" id="ARBA00022692"/>
    </source>
</evidence>
<reference evidence="10 11" key="1">
    <citation type="submission" date="2019-12" db="EMBL/GenBank/DDBJ databases">
        <title>Mucilaginibacter sp. HME9299 genome sequencing and assembly.</title>
        <authorList>
            <person name="Kang H."/>
            <person name="Kim H."/>
            <person name="Joh K."/>
        </authorList>
    </citation>
    <scope>NUCLEOTIDE SEQUENCE [LARGE SCALE GENOMIC DNA]</scope>
    <source>
        <strain evidence="10 11">HME9299</strain>
    </source>
</reference>
<feature type="transmembrane region" description="Helical" evidence="9">
    <location>
        <begin position="974"/>
        <end position="995"/>
    </location>
</feature>
<dbReference type="InterPro" id="IPR027463">
    <property type="entry name" value="AcrB_DN_DC_subdom"/>
</dbReference>
<dbReference type="FunFam" id="1.20.1640.10:FF:000001">
    <property type="entry name" value="Efflux pump membrane transporter"/>
    <property type="match status" value="1"/>
</dbReference>
<dbReference type="Gene3D" id="3.30.2090.10">
    <property type="entry name" value="Multidrug efflux transporter AcrB TolC docking domain, DN and DC subdomains"/>
    <property type="match status" value="2"/>
</dbReference>
<dbReference type="NCBIfam" id="NF000282">
    <property type="entry name" value="RND_permease_1"/>
    <property type="match status" value="1"/>
</dbReference>
<protein>
    <submittedName>
        <fullName evidence="10">Multidrug efflux RND transporter permease subunit</fullName>
    </submittedName>
</protein>
<keyword evidence="3" id="KW-0813">Transport</keyword>
<comment type="similarity">
    <text evidence="2">Belongs to the resistance-nodulation-cell division (RND) (TC 2.A.6) family.</text>
</comment>
<evidence type="ECO:0000313" key="11">
    <source>
        <dbReference type="Proteomes" id="UP000434850"/>
    </source>
</evidence>
<dbReference type="EMBL" id="WQLA01000001">
    <property type="protein sequence ID" value="MVN89682.1"/>
    <property type="molecule type" value="Genomic_DNA"/>
</dbReference>